<reference evidence="2 3" key="1">
    <citation type="submission" date="2016-10" db="EMBL/GenBank/DDBJ databases">
        <authorList>
            <person name="de Groot N.N."/>
        </authorList>
    </citation>
    <scope>NUCLEOTIDE SEQUENCE [LARGE SCALE GENOMIC DNA]</scope>
    <source>
        <strain evidence="2 3">CGMCC 1.10076</strain>
    </source>
</reference>
<dbReference type="InterPro" id="IPR021255">
    <property type="entry name" value="DUF2807"/>
</dbReference>
<organism evidence="2 3">
    <name type="scientific">Flavobacterium noncentrifugens</name>
    <dbReference type="NCBI Taxonomy" id="1128970"/>
    <lineage>
        <taxon>Bacteria</taxon>
        <taxon>Pseudomonadati</taxon>
        <taxon>Bacteroidota</taxon>
        <taxon>Flavobacteriia</taxon>
        <taxon>Flavobacteriales</taxon>
        <taxon>Flavobacteriaceae</taxon>
        <taxon>Flavobacterium</taxon>
    </lineage>
</organism>
<gene>
    <name evidence="2" type="ORF">SAMN04487935_1374</name>
</gene>
<proteinExistence type="predicted"/>
<dbReference type="AlphaFoldDB" id="A0A1G8VKA1"/>
<feature type="domain" description="Putative auto-transporter adhesin head GIN" evidence="1">
    <location>
        <begin position="41"/>
        <end position="168"/>
    </location>
</feature>
<evidence type="ECO:0000259" key="1">
    <source>
        <dbReference type="Pfam" id="PF10988"/>
    </source>
</evidence>
<dbReference type="Gene3D" id="2.160.20.120">
    <property type="match status" value="1"/>
</dbReference>
<dbReference type="EMBL" id="FNEZ01000002">
    <property type="protein sequence ID" value="SDJ65735.1"/>
    <property type="molecule type" value="Genomic_DNA"/>
</dbReference>
<dbReference type="Pfam" id="PF10988">
    <property type="entry name" value="DUF2807"/>
    <property type="match status" value="1"/>
</dbReference>
<dbReference type="RefSeq" id="WP_091393069.1">
    <property type="nucleotide sequence ID" value="NZ_BKAI01000003.1"/>
</dbReference>
<name>A0A1G8VKA1_9FLAO</name>
<dbReference type="OrthoDB" id="1419485at2"/>
<dbReference type="STRING" id="1128970.SAMN04487935_1374"/>
<evidence type="ECO:0000313" key="3">
    <source>
        <dbReference type="Proteomes" id="UP000199580"/>
    </source>
</evidence>
<keyword evidence="3" id="KW-1185">Reference proteome</keyword>
<dbReference type="Proteomes" id="UP000199580">
    <property type="component" value="Unassembled WGS sequence"/>
</dbReference>
<accession>A0A1G8VKA1</accession>
<evidence type="ECO:0000313" key="2">
    <source>
        <dbReference type="EMBL" id="SDJ65735.1"/>
    </source>
</evidence>
<protein>
    <submittedName>
        <fullName evidence="2">Putative auto-transporter adhesin, head GIN domain</fullName>
    </submittedName>
</protein>
<sequence>MIQKFSLYIAAFLLTATLSAQQKEKIKGSKVVTIEQKEIGDFENIEVGDNLEIFLIKGEKCAIEIEADDNLHDAIDINLHAGTLQLAASKDVTGAKKFSVRITYTDALKMLTANGQANITALEDMTLSDFTFKSFDSAKIFANVKAKIFTLSANDKSKTELNLTSSEQTTIELGKTAQLKALISAPALKFDMYQKSTATIEGDVIDLKLRLDNNANFTGKNFTAKTAELTTEGYTNCSIVINGTVVIDASGKSEIQLYGDQKIEMKNFVDDAILRKKPTK</sequence>